<keyword evidence="2" id="KW-1185">Reference proteome</keyword>
<organism evidence="1 2">
    <name type="scientific">Magnetofaba australis IT-1</name>
    <dbReference type="NCBI Taxonomy" id="1434232"/>
    <lineage>
        <taxon>Bacteria</taxon>
        <taxon>Pseudomonadati</taxon>
        <taxon>Pseudomonadota</taxon>
        <taxon>Magnetococcia</taxon>
        <taxon>Magnetococcales</taxon>
        <taxon>Magnetococcaceae</taxon>
        <taxon>Magnetofaba</taxon>
    </lineage>
</organism>
<protein>
    <submittedName>
        <fullName evidence="1">Uncharacterized protein</fullName>
    </submittedName>
</protein>
<dbReference type="EMBL" id="LVJN01000019">
    <property type="protein sequence ID" value="OSM03920.1"/>
    <property type="molecule type" value="Genomic_DNA"/>
</dbReference>
<dbReference type="Proteomes" id="UP000194003">
    <property type="component" value="Unassembled WGS sequence"/>
</dbReference>
<name>A0A1Y2K3L8_9PROT</name>
<evidence type="ECO:0000313" key="1">
    <source>
        <dbReference type="EMBL" id="OSM03920.1"/>
    </source>
</evidence>
<comment type="caution">
    <text evidence="1">The sequence shown here is derived from an EMBL/GenBank/DDBJ whole genome shotgun (WGS) entry which is preliminary data.</text>
</comment>
<dbReference type="AlphaFoldDB" id="A0A1Y2K3L8"/>
<reference evidence="1 2" key="1">
    <citation type="journal article" date="2016" name="BMC Genomics">
        <title>Combined genomic and structural analyses of a cultured magnetotactic bacterium reveals its niche adaptation to a dynamic environment.</title>
        <authorList>
            <person name="Araujo A.C."/>
            <person name="Morillo V."/>
            <person name="Cypriano J."/>
            <person name="Teixeira L.C."/>
            <person name="Leao P."/>
            <person name="Lyra S."/>
            <person name="Almeida L.G."/>
            <person name="Bazylinski D.A."/>
            <person name="Vasconcellos A.T."/>
            <person name="Abreu F."/>
            <person name="Lins U."/>
        </authorList>
    </citation>
    <scope>NUCLEOTIDE SEQUENCE [LARGE SCALE GENOMIC DNA]</scope>
    <source>
        <strain evidence="1 2">IT-1</strain>
    </source>
</reference>
<sequence>MLKELRKLLEPFGIANLFTDDWGAYHRVPLAPNHFVGMFRFSWKMTNKPFIMCR</sequence>
<evidence type="ECO:0000313" key="2">
    <source>
        <dbReference type="Proteomes" id="UP000194003"/>
    </source>
</evidence>
<proteinExistence type="predicted"/>
<gene>
    <name evidence="1" type="ORF">MAIT1_05224</name>
</gene>
<accession>A0A1Y2K3L8</accession>